<sequence>MTMEVEYNSQLRSTLMSKITTPLMSLIRTENKNLFRNPFTVREIIVIVSNKLTLHTIIFCPFDSSCDSSTNHQPNMAQDDILLSDAVTELLRDTFDLFNLTRLVEQEHADSLEDALNRTVLWIDASYKAEDFKLNVSSFPECKAWKRYWNITNGTTDLEGSNRTLVEETPVEEMATSLKETELVDTKKRLKKLGLNEELLEVYKVRFSIFVLKQASNTNSFLYREDEELNPDAVTLAKLARSLNEIISNTSEGSQSRTDSRFKTTQNTTTNVMYENYDAVISDKNFPTTQKTEFPRQEVKLLKESILEKMTYQQIIKTSDDTENEIVEATQKPKSAEIRQYDDDYWDYVDLHKRFKAVSPKRLIRGVTLRVKRSTGQMDGEMKDDDDDWMETVVNRENDMNVNIVTGAPEKENVVVEEEGNNTERTLTQSWIEIDATEETQNNSKEKNAISMKFRANFSPTLLITSAEAAYALSLNIRSQTFLRYEKVGLYLPGICADYVPKAIDAFNSSSFEGIEIEGPIGVNITALEAAGVNLTALAEKLRNDTEVDDILSRTNSSLKTLGGSFILPVLHKNQYDPFSAPIVFQGSAVVVKFGIYIESMSNFQTSTMDYDMDIYLMMAWRDARLVNPYDKPILVKEEEILEKIWRPDPFFANAKEAEFSHLFQRINN</sequence>
<name>A0A1I7WXC8_HETBA</name>
<dbReference type="Gene3D" id="2.70.170.10">
    <property type="entry name" value="Neurotransmitter-gated ion-channel ligand-binding domain"/>
    <property type="match status" value="1"/>
</dbReference>
<dbReference type="GO" id="GO:0016020">
    <property type="term" value="C:membrane"/>
    <property type="evidence" value="ECO:0007669"/>
    <property type="project" value="InterPro"/>
</dbReference>
<dbReference type="GO" id="GO:0005230">
    <property type="term" value="F:extracellular ligand-gated monoatomic ion channel activity"/>
    <property type="evidence" value="ECO:0007669"/>
    <property type="project" value="InterPro"/>
</dbReference>
<dbReference type="WBParaSite" id="Hba_09861">
    <property type="protein sequence ID" value="Hba_09861"/>
    <property type="gene ID" value="Hba_09861"/>
</dbReference>
<evidence type="ECO:0000313" key="3">
    <source>
        <dbReference type="WBParaSite" id="Hba_09861"/>
    </source>
</evidence>
<protein>
    <submittedName>
        <fullName evidence="3">Neur_chan_LBD domain-containing protein</fullName>
    </submittedName>
</protein>
<dbReference type="InterPro" id="IPR036734">
    <property type="entry name" value="Neur_chan_lig-bd_sf"/>
</dbReference>
<dbReference type="Pfam" id="PF02931">
    <property type="entry name" value="Neur_chan_LBD"/>
    <property type="match status" value="1"/>
</dbReference>
<feature type="domain" description="Neurotransmitter-gated ion-channel ligand-binding" evidence="1">
    <location>
        <begin position="573"/>
        <end position="661"/>
    </location>
</feature>
<dbReference type="AlphaFoldDB" id="A0A1I7WXC8"/>
<dbReference type="InterPro" id="IPR006202">
    <property type="entry name" value="Neur_chan_lig-bd"/>
</dbReference>
<reference evidence="3" key="1">
    <citation type="submission" date="2016-11" db="UniProtKB">
        <authorList>
            <consortium name="WormBaseParasite"/>
        </authorList>
    </citation>
    <scope>IDENTIFICATION</scope>
</reference>
<dbReference type="Proteomes" id="UP000095283">
    <property type="component" value="Unplaced"/>
</dbReference>
<keyword evidence="2" id="KW-1185">Reference proteome</keyword>
<proteinExistence type="predicted"/>
<accession>A0A1I7WXC8</accession>
<evidence type="ECO:0000259" key="1">
    <source>
        <dbReference type="Pfam" id="PF02931"/>
    </source>
</evidence>
<evidence type="ECO:0000313" key="2">
    <source>
        <dbReference type="Proteomes" id="UP000095283"/>
    </source>
</evidence>
<dbReference type="SUPFAM" id="SSF63712">
    <property type="entry name" value="Nicotinic receptor ligand binding domain-like"/>
    <property type="match status" value="1"/>
</dbReference>
<organism evidence="2 3">
    <name type="scientific">Heterorhabditis bacteriophora</name>
    <name type="common">Entomopathogenic nematode worm</name>
    <dbReference type="NCBI Taxonomy" id="37862"/>
    <lineage>
        <taxon>Eukaryota</taxon>
        <taxon>Metazoa</taxon>
        <taxon>Ecdysozoa</taxon>
        <taxon>Nematoda</taxon>
        <taxon>Chromadorea</taxon>
        <taxon>Rhabditida</taxon>
        <taxon>Rhabditina</taxon>
        <taxon>Rhabditomorpha</taxon>
        <taxon>Strongyloidea</taxon>
        <taxon>Heterorhabditidae</taxon>
        <taxon>Heterorhabditis</taxon>
    </lineage>
</organism>